<sequence>MKTHARVVIIGGGSLGVNLMYHLAEEGWTDVVLIEKGELTSGSTWHAAGLCTNFNGNHALSKIHEYTIKLYDEILPKKTKLPSSFHRCGSLRVGYSEVEEQWFRNIVSRSHNVGCQMHFISKEEASKLNPFMNFDQARSIIYTPNDGHVDPSSVVMPLSQLSRDQGASVSRFNRVLDINVLDSGEYQVITEKGTIIAEHVVNAGGCFAPEVGAMVGAHVPIVNLEHQYLVTDDHPDIASLMKELPVIRDSTAAAYLRQEGKGILIGPYETRGSKPWAINGMDWNFDRELFEGDLLRLMPWLERCMELMPIFKEVGIKSIINGPITHTPDDNLLVGPAAGLRNFWNLCGASIGIAQGGIGKYLAQWMVHGQTELNMNSLDSRRFSTWADKTYCITRAIESYERMYASACPNENRPHGRPIRVSPLHTVLAQKGAVHSVIAGYEKPGWFKTETIQHESHSWAHNEAHIAVASECEAVQRSCGIADLSGTAKFRITGADAHTFLDHLSSNSLPSKVGQIVLTLFHAPNGGIMAEQTISRIGDNDYILMGAISSQYKDYQWLQWHSHDFDINIQDITDSWGGLLVTGPRARDILELCTSEDLSNQAFPWLTCKMIQLDSAEVLALRVSYAGELGWELHMPNWQVISIYETLQFHGQPFGLRDFGGQALNSMRMEKMYRAYGHEFTEEISGLEAGMDRFVNLDRKFVGSENLHHRSAEGLQSKLAYLVFDDQIPAECFGNEAVFCNGELAGIVTGGAYGHRTNQSLAFAYINSGLCISGQQLTVDTSLGSRHCHVRMDAIYDPENNCLRDQI</sequence>
<dbReference type="Pfam" id="PF01571">
    <property type="entry name" value="GCV_T"/>
    <property type="match status" value="1"/>
</dbReference>
<dbReference type="Gene3D" id="3.30.70.1400">
    <property type="entry name" value="Aminomethyltransferase beta-barrel domains"/>
    <property type="match status" value="1"/>
</dbReference>
<dbReference type="InterPro" id="IPR032503">
    <property type="entry name" value="FAO_M"/>
</dbReference>
<dbReference type="InterPro" id="IPR029043">
    <property type="entry name" value="GcvT/YgfZ_C"/>
</dbReference>
<evidence type="ECO:0000259" key="7">
    <source>
        <dbReference type="Pfam" id="PF16350"/>
    </source>
</evidence>
<dbReference type="SUPFAM" id="SSF51905">
    <property type="entry name" value="FAD/NAD(P)-binding domain"/>
    <property type="match status" value="1"/>
</dbReference>
<dbReference type="Gene3D" id="2.40.30.110">
    <property type="entry name" value="Aminomethyltransferase beta-barrel domains"/>
    <property type="match status" value="1"/>
</dbReference>
<dbReference type="PANTHER" id="PTHR43757:SF2">
    <property type="entry name" value="AMINOMETHYLTRANSFERASE, MITOCHONDRIAL"/>
    <property type="match status" value="1"/>
</dbReference>
<dbReference type="AlphaFoldDB" id="A0A520MFE8"/>
<dbReference type="Pfam" id="PF01266">
    <property type="entry name" value="DAO"/>
    <property type="match status" value="1"/>
</dbReference>
<dbReference type="InterPro" id="IPR036188">
    <property type="entry name" value="FAD/NAD-bd_sf"/>
</dbReference>
<evidence type="ECO:0000313" key="8">
    <source>
        <dbReference type="EMBL" id="RZO19920.1"/>
    </source>
</evidence>
<reference evidence="8 9" key="1">
    <citation type="submission" date="2019-02" db="EMBL/GenBank/DDBJ databases">
        <title>Prokaryotic population dynamics and viral predation in marine succession experiment using metagenomics: the confinement effect.</title>
        <authorList>
            <person name="Haro-Moreno J.M."/>
            <person name="Rodriguez-Valera F."/>
            <person name="Lopez-Perez M."/>
        </authorList>
    </citation>
    <scope>NUCLEOTIDE SEQUENCE [LARGE SCALE GENOMIC DNA]</scope>
    <source>
        <strain evidence="8">MED-G170</strain>
    </source>
</reference>
<organism evidence="8 9">
    <name type="scientific">SAR92 clade bacterium</name>
    <dbReference type="NCBI Taxonomy" id="2315479"/>
    <lineage>
        <taxon>Bacteria</taxon>
        <taxon>Pseudomonadati</taxon>
        <taxon>Pseudomonadota</taxon>
        <taxon>Gammaproteobacteria</taxon>
        <taxon>Cellvibrionales</taxon>
        <taxon>Porticoccaceae</taxon>
        <taxon>SAR92 clade</taxon>
    </lineage>
</organism>
<name>A0A520MFE8_9GAMM</name>
<dbReference type="InterPro" id="IPR013977">
    <property type="entry name" value="GcvT_C"/>
</dbReference>
<evidence type="ECO:0000259" key="5">
    <source>
        <dbReference type="Pfam" id="PF01571"/>
    </source>
</evidence>
<accession>A0A520MFE8</accession>
<dbReference type="Pfam" id="PF16350">
    <property type="entry name" value="FAO_M"/>
    <property type="match status" value="1"/>
</dbReference>
<dbReference type="PANTHER" id="PTHR43757">
    <property type="entry name" value="AMINOMETHYLTRANSFERASE"/>
    <property type="match status" value="1"/>
</dbReference>
<dbReference type="InterPro" id="IPR028896">
    <property type="entry name" value="GcvT/YgfZ/DmdA"/>
</dbReference>
<keyword evidence="2" id="KW-0808">Transferase</keyword>
<evidence type="ECO:0000259" key="4">
    <source>
        <dbReference type="Pfam" id="PF01266"/>
    </source>
</evidence>
<keyword evidence="3" id="KW-0560">Oxidoreductase</keyword>
<dbReference type="SUPFAM" id="SSF103025">
    <property type="entry name" value="Folate-binding domain"/>
    <property type="match status" value="1"/>
</dbReference>
<dbReference type="InterPro" id="IPR027266">
    <property type="entry name" value="TrmE/GcvT-like"/>
</dbReference>
<evidence type="ECO:0000313" key="9">
    <source>
        <dbReference type="Proteomes" id="UP000315889"/>
    </source>
</evidence>
<evidence type="ECO:0000259" key="6">
    <source>
        <dbReference type="Pfam" id="PF08669"/>
    </source>
</evidence>
<dbReference type="EMBL" id="SHBP01000007">
    <property type="protein sequence ID" value="RZO19920.1"/>
    <property type="molecule type" value="Genomic_DNA"/>
</dbReference>
<evidence type="ECO:0000256" key="2">
    <source>
        <dbReference type="ARBA" id="ARBA00022576"/>
    </source>
</evidence>
<dbReference type="GO" id="GO:0008483">
    <property type="term" value="F:transaminase activity"/>
    <property type="evidence" value="ECO:0007669"/>
    <property type="project" value="UniProtKB-KW"/>
</dbReference>
<evidence type="ECO:0000256" key="1">
    <source>
        <dbReference type="ARBA" id="ARBA00008609"/>
    </source>
</evidence>
<proteinExistence type="inferred from homology"/>
<comment type="similarity">
    <text evidence="1">Belongs to the GcvT family.</text>
</comment>
<dbReference type="InterPro" id="IPR006222">
    <property type="entry name" value="GCVT_N"/>
</dbReference>
<feature type="domain" description="FAD dependent oxidoreductase central" evidence="7">
    <location>
        <begin position="368"/>
        <end position="422"/>
    </location>
</feature>
<dbReference type="Gene3D" id="3.30.9.10">
    <property type="entry name" value="D-Amino Acid Oxidase, subunit A, domain 2"/>
    <property type="match status" value="1"/>
</dbReference>
<dbReference type="SUPFAM" id="SSF101790">
    <property type="entry name" value="Aminomethyltransferase beta-barrel domain"/>
    <property type="match status" value="1"/>
</dbReference>
<dbReference type="SUPFAM" id="SSF54373">
    <property type="entry name" value="FAD-linked reductases, C-terminal domain"/>
    <property type="match status" value="1"/>
</dbReference>
<feature type="domain" description="GCVT N-terminal" evidence="5">
    <location>
        <begin position="424"/>
        <end position="698"/>
    </location>
</feature>
<dbReference type="GO" id="GO:0016491">
    <property type="term" value="F:oxidoreductase activity"/>
    <property type="evidence" value="ECO:0007669"/>
    <property type="project" value="UniProtKB-KW"/>
</dbReference>
<dbReference type="Pfam" id="PF08669">
    <property type="entry name" value="GCV_T_C"/>
    <property type="match status" value="1"/>
</dbReference>
<feature type="domain" description="FAD dependent oxidoreductase" evidence="4">
    <location>
        <begin position="6"/>
        <end position="365"/>
    </location>
</feature>
<feature type="domain" description="Aminomethyltransferase C-terminal" evidence="6">
    <location>
        <begin position="719"/>
        <end position="790"/>
    </location>
</feature>
<dbReference type="Gene3D" id="3.30.1360.120">
    <property type="entry name" value="Probable tRNA modification gtpase trme, domain 1"/>
    <property type="match status" value="1"/>
</dbReference>
<protein>
    <submittedName>
        <fullName evidence="8">FAD-dependent oxidoreductase</fullName>
    </submittedName>
</protein>
<keyword evidence="2" id="KW-0032">Aminotransferase</keyword>
<comment type="caution">
    <text evidence="8">The sequence shown here is derived from an EMBL/GenBank/DDBJ whole genome shotgun (WGS) entry which is preliminary data.</text>
</comment>
<gene>
    <name evidence="8" type="ORF">EVB03_06085</name>
</gene>
<dbReference type="Gene3D" id="3.50.50.60">
    <property type="entry name" value="FAD/NAD(P)-binding domain"/>
    <property type="match status" value="1"/>
</dbReference>
<evidence type="ECO:0000256" key="3">
    <source>
        <dbReference type="ARBA" id="ARBA00023002"/>
    </source>
</evidence>
<dbReference type="InterPro" id="IPR006076">
    <property type="entry name" value="FAD-dep_OxRdtase"/>
</dbReference>
<dbReference type="Proteomes" id="UP000315889">
    <property type="component" value="Unassembled WGS sequence"/>
</dbReference>